<dbReference type="EMBL" id="CADCTV010000636">
    <property type="protein sequence ID" value="CAA9349640.1"/>
    <property type="molecule type" value="Genomic_DNA"/>
</dbReference>
<protein>
    <submittedName>
        <fullName evidence="2">Putative phosphatidylethanolamine N-methyltransferase</fullName>
    </submittedName>
</protein>
<dbReference type="CDD" id="cd02440">
    <property type="entry name" value="AdoMet_MTases"/>
    <property type="match status" value="1"/>
</dbReference>
<dbReference type="SUPFAM" id="SSF53335">
    <property type="entry name" value="S-adenosyl-L-methionine-dependent methyltransferases"/>
    <property type="match status" value="1"/>
</dbReference>
<dbReference type="GO" id="GO:0008757">
    <property type="term" value="F:S-adenosylmethionine-dependent methyltransferase activity"/>
    <property type="evidence" value="ECO:0007669"/>
    <property type="project" value="InterPro"/>
</dbReference>
<dbReference type="PANTHER" id="PTHR43591:SF24">
    <property type="entry name" value="2-METHOXY-6-POLYPRENYL-1,4-BENZOQUINOL METHYLASE, MITOCHONDRIAL"/>
    <property type="match status" value="1"/>
</dbReference>
<feature type="domain" description="Methyltransferase type 11" evidence="1">
    <location>
        <begin position="49"/>
        <end position="139"/>
    </location>
</feature>
<dbReference type="PANTHER" id="PTHR43591">
    <property type="entry name" value="METHYLTRANSFERASE"/>
    <property type="match status" value="1"/>
</dbReference>
<keyword evidence="2" id="KW-0808">Transferase</keyword>
<sequence>MPLNTLAWNRVRYTLLAPLYDAVAGFRPQRRRSLELLDARPGERVLVDGCGTGADLAFLPAEVHVVATDITPAMVARTARRARALGRRVDARVMDAQALEFADGSFDAVVLHLILAVVPDPVAAIREAARVLKPGGRAVVFDKWVPDCREPSLLRRAGNLVSRVVATEITRKLGPLVAATPLQVEHREPAGTGGFFSITLLRKPASHET</sequence>
<accession>A0A6J4M3Z7</accession>
<name>A0A6J4M3Z7_9BACT</name>
<evidence type="ECO:0000313" key="2">
    <source>
        <dbReference type="EMBL" id="CAA9349640.1"/>
    </source>
</evidence>
<dbReference type="Pfam" id="PF08241">
    <property type="entry name" value="Methyltransf_11"/>
    <property type="match status" value="1"/>
</dbReference>
<dbReference type="GO" id="GO:0032259">
    <property type="term" value="P:methylation"/>
    <property type="evidence" value="ECO:0007669"/>
    <property type="project" value="UniProtKB-KW"/>
</dbReference>
<evidence type="ECO:0000259" key="1">
    <source>
        <dbReference type="Pfam" id="PF08241"/>
    </source>
</evidence>
<dbReference type="InterPro" id="IPR013216">
    <property type="entry name" value="Methyltransf_11"/>
</dbReference>
<gene>
    <name evidence="2" type="ORF">AVDCRST_MAG89-3056</name>
</gene>
<dbReference type="InterPro" id="IPR029063">
    <property type="entry name" value="SAM-dependent_MTases_sf"/>
</dbReference>
<reference evidence="2" key="1">
    <citation type="submission" date="2020-02" db="EMBL/GenBank/DDBJ databases">
        <authorList>
            <person name="Meier V. D."/>
        </authorList>
    </citation>
    <scope>NUCLEOTIDE SEQUENCE</scope>
    <source>
        <strain evidence="2">AVDCRST_MAG89</strain>
    </source>
</reference>
<dbReference type="AlphaFoldDB" id="A0A6J4M3Z7"/>
<proteinExistence type="predicted"/>
<keyword evidence="2" id="KW-0489">Methyltransferase</keyword>
<organism evidence="2">
    <name type="scientific">uncultured Gemmatimonadota bacterium</name>
    <dbReference type="NCBI Taxonomy" id="203437"/>
    <lineage>
        <taxon>Bacteria</taxon>
        <taxon>Pseudomonadati</taxon>
        <taxon>Gemmatimonadota</taxon>
        <taxon>environmental samples</taxon>
    </lineage>
</organism>
<dbReference type="Gene3D" id="3.40.50.150">
    <property type="entry name" value="Vaccinia Virus protein VP39"/>
    <property type="match status" value="1"/>
</dbReference>